<dbReference type="CDD" id="cd01949">
    <property type="entry name" value="GGDEF"/>
    <property type="match status" value="1"/>
</dbReference>
<evidence type="ECO:0000313" key="6">
    <source>
        <dbReference type="EMBL" id="PZO43766.1"/>
    </source>
</evidence>
<evidence type="ECO:0000313" key="7">
    <source>
        <dbReference type="Proteomes" id="UP000249467"/>
    </source>
</evidence>
<dbReference type="SMART" id="SM00091">
    <property type="entry name" value="PAS"/>
    <property type="match status" value="7"/>
</dbReference>
<reference evidence="6 7" key="1">
    <citation type="submission" date="2018-04" db="EMBL/GenBank/DDBJ databases">
        <authorList>
            <person name="Go L.Y."/>
            <person name="Mitchell J.A."/>
        </authorList>
    </citation>
    <scope>NUCLEOTIDE SEQUENCE [LARGE SCALE GENOMIC DNA]</scope>
    <source>
        <strain evidence="6">ULC066bin1</strain>
    </source>
</reference>
<dbReference type="Pfam" id="PF08448">
    <property type="entry name" value="PAS_4"/>
    <property type="match status" value="2"/>
</dbReference>
<dbReference type="InterPro" id="IPR000700">
    <property type="entry name" value="PAS-assoc_C"/>
</dbReference>
<dbReference type="InterPro" id="IPR016132">
    <property type="entry name" value="Phyto_chromo_attachment"/>
</dbReference>
<dbReference type="CDD" id="cd00130">
    <property type="entry name" value="PAS"/>
    <property type="match status" value="5"/>
</dbReference>
<dbReference type="Gene3D" id="3.30.70.270">
    <property type="match status" value="1"/>
</dbReference>
<feature type="domain" description="PAS" evidence="3">
    <location>
        <begin position="363"/>
        <end position="434"/>
    </location>
</feature>
<dbReference type="PANTHER" id="PTHR44757">
    <property type="entry name" value="DIGUANYLATE CYCLASE DGCP"/>
    <property type="match status" value="1"/>
</dbReference>
<dbReference type="SMART" id="SM00086">
    <property type="entry name" value="PAC"/>
    <property type="match status" value="6"/>
</dbReference>
<dbReference type="Pfam" id="PF13185">
    <property type="entry name" value="GAF_2"/>
    <property type="match status" value="1"/>
</dbReference>
<protein>
    <submittedName>
        <fullName evidence="6">PleD-like protein</fullName>
    </submittedName>
</protein>
<evidence type="ECO:0000259" key="4">
    <source>
        <dbReference type="PROSITE" id="PS50113"/>
    </source>
</evidence>
<proteinExistence type="predicted"/>
<dbReference type="Proteomes" id="UP000249467">
    <property type="component" value="Unassembled WGS sequence"/>
</dbReference>
<dbReference type="Pfam" id="PF08447">
    <property type="entry name" value="PAS_3"/>
    <property type="match status" value="2"/>
</dbReference>
<keyword evidence="1" id="KW-0175">Coiled coil</keyword>
<dbReference type="InterPro" id="IPR003018">
    <property type="entry name" value="GAF"/>
</dbReference>
<dbReference type="InterPro" id="IPR029787">
    <property type="entry name" value="Nucleotide_cyclase"/>
</dbReference>
<dbReference type="Pfam" id="PF00990">
    <property type="entry name" value="GGDEF"/>
    <property type="match status" value="1"/>
</dbReference>
<dbReference type="Gene3D" id="3.30.450.40">
    <property type="match status" value="2"/>
</dbReference>
<dbReference type="InterPro" id="IPR000160">
    <property type="entry name" value="GGDEF_dom"/>
</dbReference>
<comment type="caution">
    <text evidence="6">The sequence shown here is derived from an EMBL/GenBank/DDBJ whole genome shotgun (WGS) entry which is preliminary data.</text>
</comment>
<evidence type="ECO:0000259" key="3">
    <source>
        <dbReference type="PROSITE" id="PS50112"/>
    </source>
</evidence>
<evidence type="ECO:0000259" key="5">
    <source>
        <dbReference type="PROSITE" id="PS50887"/>
    </source>
</evidence>
<dbReference type="PROSITE" id="PS50887">
    <property type="entry name" value="GGDEF"/>
    <property type="match status" value="1"/>
</dbReference>
<sequence length="1464" mass="165836">MQDLTQSNSSDIPQSRFNWENSIAAIALQIRASLDLPTILQTTADEVHQLLGSDRVLLYQFSPDWGGQVVVESVSEPRWSLLDRVVRDTCFEACWIEHYQEGKYASISNVATANLSSCYADFLNNFEIKANLVVPLLCESQLWGLLIAHHCSAPHQWQSEEISGLQQIAFHIGIAIYQASLLDQWQSAKANLEAQVAERTVELEQANQQLLGRMDECSQKVNELERHKSQLSQLAVIVESSQDAIISKTLDGIITSWNQAAESLFGYKAEEIIGKNVTELIPQERQFEETFICQKIYQGQRVDTYETQRKHQDGTLLDVALTISPIKDENGTVIGASKIARDISGRKRLESERTQAEKELRQSKEQLEDFFENVSDLIQSVSLKDGRFLFVNRAWQEVLGYSPEEIADLNMFEMLAPECMPACQVLFQKLQRGEILAVDRAEFIFLAKDGQKVFLEGNINVRQEDGISVATRTILRDVTALRQTEYILNEQTATLQSFYDSAPLMMGVVELSENDILHISDNLATIKFFNLSPDEIIGKWSSELGVPSEHIDFWCNHYRISQEIQMPVQFEYEHVTEMATFHLLVTVSFIDISDSQRPRFCYVAQDISDRKLAELVLQQSEATNRALIEAIPDFLVRMNRDGLQMAVINQGSIHAIKCDGEIQGHSITELMPDAIAQERMRLAEIALQTRQTQKQEYEFVDRGQTYFEEARIAPLWDDEVLVVVRDISDRLRAEAELKRLSERLALSLKSGAIGSWEWDINQNIVLWDERMYELYGVTKQSDSVIYDIWVNAVHPDDRTYTETLLQQVFLGQAEYDTEFRVIHPDCSIKFIKAYGVVVRDAQDNPISMIGVNFDISELKQAELDIKFAKNQLELVLQASSEGFWDLNLVTGEIYFSPQWKAILGYEDHELENTLDMWVSMFLKEDQETALKLVEEYKSGNVDRFISTQRCRHKNGSTVYVLSRAIHLKDEQGIVTRMIGSHLDMTQLVEIQNALKISEMQLSGILSSSLDGIMALQSVRDEQGVIIDFEWLLINPTAESIVGRQDKDLIGKRLLEEMPGNRESGLFDLYVKVVETGESIQQQFYYNHDGIDCWFENIAVKLGDGFTVTFRNITAMKQSELAIQQANQQLEERVTDLNQRHAEMLALSEISDFLQASLTVEEACITLSQLVEKLFPNCAGGIFITSASRNRVELISTWGESLQSEDAFLPKDCWALRRGRIHVVETDRAGLRCNHIHSHEAISATLCIPMIAQGETLGMFYLDTNNPNALPEVKQQLARTLAEQVAMAIANLRLQETLQQQSIRDPLTGLFNRRYLEENLNQEISRAQRQQHQIGVIMIDIDHFKRFNDTYGHDAGDYVLQTVGTLLKKYVRGSDVACRYGGEEMILVLPDLKLEAVSMRAEEIREAIAQVSLSHNSQLLGSLTASFGVASFPQHGATGSAVMQAADAALYRAKAAGRNQVLTAP</sequence>
<dbReference type="FunFam" id="3.30.70.270:FF:000001">
    <property type="entry name" value="Diguanylate cyclase domain protein"/>
    <property type="match status" value="1"/>
</dbReference>
<name>A0A2W4WFV6_9CYAN</name>
<dbReference type="Pfam" id="PF01590">
    <property type="entry name" value="GAF"/>
    <property type="match status" value="1"/>
</dbReference>
<dbReference type="SMART" id="SM00267">
    <property type="entry name" value="GGDEF"/>
    <property type="match status" value="1"/>
</dbReference>
<dbReference type="InterPro" id="IPR035965">
    <property type="entry name" value="PAS-like_dom_sf"/>
</dbReference>
<feature type="coiled-coil region" evidence="1">
    <location>
        <begin position="1119"/>
        <end position="1146"/>
    </location>
</feature>
<dbReference type="InterPro" id="IPR013655">
    <property type="entry name" value="PAS_fold_3"/>
</dbReference>
<gene>
    <name evidence="6" type="ORF">DCF19_03815</name>
</gene>
<dbReference type="Gene3D" id="2.10.70.100">
    <property type="match status" value="1"/>
</dbReference>
<dbReference type="InterPro" id="IPR013656">
    <property type="entry name" value="PAS_4"/>
</dbReference>
<dbReference type="InterPro" id="IPR001610">
    <property type="entry name" value="PAC"/>
</dbReference>
<dbReference type="InterPro" id="IPR052155">
    <property type="entry name" value="Biofilm_reg_signaling"/>
</dbReference>
<dbReference type="InterPro" id="IPR000014">
    <property type="entry name" value="PAS"/>
</dbReference>
<feature type="coiled-coil region" evidence="1">
    <location>
        <begin position="346"/>
        <end position="373"/>
    </location>
</feature>
<dbReference type="EMBL" id="QBML01000004">
    <property type="protein sequence ID" value="PZO43766.1"/>
    <property type="molecule type" value="Genomic_DNA"/>
</dbReference>
<dbReference type="SUPFAM" id="SSF55781">
    <property type="entry name" value="GAF domain-like"/>
    <property type="match status" value="2"/>
</dbReference>
<dbReference type="Gene3D" id="3.30.450.20">
    <property type="entry name" value="PAS domain"/>
    <property type="match status" value="7"/>
</dbReference>
<dbReference type="InterPro" id="IPR043128">
    <property type="entry name" value="Rev_trsase/Diguanyl_cyclase"/>
</dbReference>
<feature type="coiled-coil region" evidence="1">
    <location>
        <begin position="182"/>
        <end position="234"/>
    </location>
</feature>
<dbReference type="InterPro" id="IPR013767">
    <property type="entry name" value="PAS_fold"/>
</dbReference>
<dbReference type="PANTHER" id="PTHR44757:SF2">
    <property type="entry name" value="BIOFILM ARCHITECTURE MAINTENANCE PROTEIN MBAA"/>
    <property type="match status" value="1"/>
</dbReference>
<organism evidence="6 7">
    <name type="scientific">Pseudanabaena frigida</name>
    <dbReference type="NCBI Taxonomy" id="945775"/>
    <lineage>
        <taxon>Bacteria</taxon>
        <taxon>Bacillati</taxon>
        <taxon>Cyanobacteriota</taxon>
        <taxon>Cyanophyceae</taxon>
        <taxon>Pseudanabaenales</taxon>
        <taxon>Pseudanabaenaceae</taxon>
        <taxon>Pseudanabaena</taxon>
    </lineage>
</organism>
<feature type="domain" description="GGDEF" evidence="5">
    <location>
        <begin position="1331"/>
        <end position="1464"/>
    </location>
</feature>
<feature type="domain" description="PAC" evidence="4">
    <location>
        <begin position="439"/>
        <end position="490"/>
    </location>
</feature>
<dbReference type="Pfam" id="PF00989">
    <property type="entry name" value="PAS"/>
    <property type="match status" value="1"/>
</dbReference>
<dbReference type="PROSITE" id="PS50112">
    <property type="entry name" value="PAS"/>
    <property type="match status" value="2"/>
</dbReference>
<accession>A0A2W4WFV6</accession>
<dbReference type="NCBIfam" id="TIGR00254">
    <property type="entry name" value="GGDEF"/>
    <property type="match status" value="1"/>
</dbReference>
<feature type="domain" description="Phytochrome chromophore attachment site" evidence="2">
    <location>
        <begin position="35"/>
        <end position="171"/>
    </location>
</feature>
<reference evidence="6 7" key="2">
    <citation type="submission" date="2018-06" db="EMBL/GenBank/DDBJ databases">
        <title>Metagenomic assembly of (sub)arctic Cyanobacteria and their associated microbiome from non-axenic cultures.</title>
        <authorList>
            <person name="Baurain D."/>
        </authorList>
    </citation>
    <scope>NUCLEOTIDE SEQUENCE [LARGE SCALE GENOMIC DNA]</scope>
    <source>
        <strain evidence="6">ULC066bin1</strain>
    </source>
</reference>
<feature type="domain" description="PAC" evidence="4">
    <location>
        <begin position="303"/>
        <end position="355"/>
    </location>
</feature>
<dbReference type="PROSITE" id="PS50046">
    <property type="entry name" value="PHYTOCHROME_2"/>
    <property type="match status" value="1"/>
</dbReference>
<dbReference type="SUPFAM" id="SSF55073">
    <property type="entry name" value="Nucleotide cyclase"/>
    <property type="match status" value="1"/>
</dbReference>
<dbReference type="PROSITE" id="PS50113">
    <property type="entry name" value="PAC"/>
    <property type="match status" value="4"/>
</dbReference>
<evidence type="ECO:0000259" key="2">
    <source>
        <dbReference type="PROSITE" id="PS50046"/>
    </source>
</evidence>
<feature type="domain" description="PAS" evidence="3">
    <location>
        <begin position="230"/>
        <end position="284"/>
    </location>
</feature>
<dbReference type="GO" id="GO:0006355">
    <property type="term" value="P:regulation of DNA-templated transcription"/>
    <property type="evidence" value="ECO:0007669"/>
    <property type="project" value="InterPro"/>
</dbReference>
<dbReference type="Pfam" id="PF13426">
    <property type="entry name" value="PAS_9"/>
    <property type="match status" value="2"/>
</dbReference>
<dbReference type="NCBIfam" id="TIGR00229">
    <property type="entry name" value="sensory_box"/>
    <property type="match status" value="4"/>
</dbReference>
<dbReference type="SUPFAM" id="SSF55785">
    <property type="entry name" value="PYP-like sensor domain (PAS domain)"/>
    <property type="match status" value="7"/>
</dbReference>
<dbReference type="InterPro" id="IPR029016">
    <property type="entry name" value="GAF-like_dom_sf"/>
</dbReference>
<evidence type="ECO:0000256" key="1">
    <source>
        <dbReference type="SAM" id="Coils"/>
    </source>
</evidence>
<dbReference type="SMART" id="SM00065">
    <property type="entry name" value="GAF"/>
    <property type="match status" value="2"/>
</dbReference>
<feature type="domain" description="PAC" evidence="4">
    <location>
        <begin position="815"/>
        <end position="867"/>
    </location>
</feature>
<feature type="domain" description="PAC" evidence="4">
    <location>
        <begin position="943"/>
        <end position="996"/>
    </location>
</feature>